<reference evidence="3 4" key="1">
    <citation type="journal article" date="2018" name="Microb. Genom.">
        <title>Expanding an expanded genome: long-read sequencing of Trypanosoma cruzi.</title>
        <authorList>
            <person name="Berna L."/>
            <person name="Rodriguez M."/>
            <person name="Chiribao M.L."/>
            <person name="Parodi-Talice A."/>
            <person name="Pita S."/>
            <person name="Rijo G."/>
            <person name="Alvarez-Valin F."/>
            <person name="Robello C."/>
        </authorList>
    </citation>
    <scope>NUCLEOTIDE SEQUENCE [LARGE SCALE GENOMIC DNA]</scope>
    <source>
        <strain evidence="3 4">TCC</strain>
    </source>
</reference>
<dbReference type="VEuPathDB" id="TriTrypDB:Tc_MARK_8399"/>
<comment type="caution">
    <text evidence="3">The sequence shown here is derived from an EMBL/GenBank/DDBJ whole genome shotgun (WGS) entry which is preliminary data.</text>
</comment>
<evidence type="ECO:0000256" key="2">
    <source>
        <dbReference type="SAM" id="MobiDB-lite"/>
    </source>
</evidence>
<evidence type="ECO:0000313" key="3">
    <source>
        <dbReference type="EMBL" id="PWV02083.1"/>
    </source>
</evidence>
<evidence type="ECO:0000313" key="4">
    <source>
        <dbReference type="Proteomes" id="UP000246078"/>
    </source>
</evidence>
<comment type="similarity">
    <text evidence="1">Belongs to the peptidase S9A family.</text>
</comment>
<name>A0A2V2W302_TRYCR</name>
<dbReference type="PANTHER" id="PTHR11757:SF19">
    <property type="entry name" value="PROLYL ENDOPEPTIDASE-LIKE"/>
    <property type="match status" value="1"/>
</dbReference>
<dbReference type="PANTHER" id="PTHR11757">
    <property type="entry name" value="PROTEASE FAMILY S9A OLIGOPEPTIDASE"/>
    <property type="match status" value="1"/>
</dbReference>
<proteinExistence type="inferred from homology"/>
<feature type="region of interest" description="Disordered" evidence="2">
    <location>
        <begin position="436"/>
        <end position="455"/>
    </location>
</feature>
<gene>
    <name evidence="3" type="ORF">C3747_192g51</name>
</gene>
<organism evidence="3 4">
    <name type="scientific">Trypanosoma cruzi</name>
    <dbReference type="NCBI Taxonomy" id="5693"/>
    <lineage>
        <taxon>Eukaryota</taxon>
        <taxon>Discoba</taxon>
        <taxon>Euglenozoa</taxon>
        <taxon>Kinetoplastea</taxon>
        <taxon>Metakinetoplastina</taxon>
        <taxon>Trypanosomatida</taxon>
        <taxon>Trypanosomatidae</taxon>
        <taxon>Trypanosoma</taxon>
        <taxon>Schizotrypanum</taxon>
    </lineage>
</organism>
<dbReference type="Gene3D" id="2.130.10.120">
    <property type="entry name" value="Prolyl oligopeptidase, N-terminal domain"/>
    <property type="match status" value="1"/>
</dbReference>
<dbReference type="VEuPathDB" id="TriTrypDB:TcCL_NonESM06300"/>
<dbReference type="VEuPathDB" id="TriTrypDB:C3747_192g51"/>
<dbReference type="VEuPathDB" id="TriTrypDB:TcG_05135"/>
<dbReference type="EMBL" id="PRFC01000192">
    <property type="protein sequence ID" value="PWV02083.1"/>
    <property type="molecule type" value="Genomic_DNA"/>
</dbReference>
<feature type="region of interest" description="Disordered" evidence="2">
    <location>
        <begin position="84"/>
        <end position="107"/>
    </location>
</feature>
<sequence length="455" mass="51149">MNLLVKELQLDYAELGDMELSSDEQHLALALDCSNGREVFAIFLLEITDLNYARWLDRQSEMHRAWAEAMVRSEQSIYTSPVPVLSAHRSPTTPTRRSSGNNTMKKTCKKQAVTQSLSSLSLALLPKTATPTTSSTKMAEPAHKIARRIDAFDASDEVLWFSPTSLLYLGTDEKMRAQLLIYHDLNSPVHAEQTDIICYEELDEAFCASSLFFSANGWFAMFTVCSNSYSEVHIIPCDAGVEKCVSEVPVFPTTANDKGEGLQNNTCAVHCFADRNFCMDYDIDHHSSLFGEGVDAWVVTATKSSKGLEKFRVAYVLDEDEKACRKDAVGGGNRTLSDPSCWQSLFAYDTCIEVEDVECMRDYLLLSVGRAASSTVLLLPVRVLWDRWRDCHGRNMPSLSLQDDTVDLRQVASRPFHSSGEVRFSFAQLLQEQRLKKDNNSNEEKENEGCAHRFY</sequence>
<dbReference type="VEuPathDB" id="TriTrypDB:TCDM_07283"/>
<protein>
    <submittedName>
        <fullName evidence="3">Putative prolyl oligopeptidase</fullName>
    </submittedName>
</protein>
<dbReference type="AlphaFoldDB" id="A0A2V2W302"/>
<dbReference type="VEuPathDB" id="TriTrypDB:TCSYLVIO_009876"/>
<dbReference type="VEuPathDB" id="TriTrypDB:TcBrA4_0031650"/>
<evidence type="ECO:0000256" key="1">
    <source>
        <dbReference type="ARBA" id="ARBA00005228"/>
    </source>
</evidence>
<dbReference type="VEuPathDB" id="TriTrypDB:C4B63_128g65"/>
<accession>A0A2V2W302</accession>
<dbReference type="Proteomes" id="UP000246078">
    <property type="component" value="Unassembled WGS sequence"/>
</dbReference>
<dbReference type="InterPro" id="IPR051543">
    <property type="entry name" value="Serine_Peptidase_S9A"/>
</dbReference>
<feature type="compositionally biased region" description="Polar residues" evidence="2">
    <location>
        <begin position="89"/>
        <end position="105"/>
    </location>
</feature>